<feature type="compositionally biased region" description="Polar residues" evidence="1">
    <location>
        <begin position="103"/>
        <end position="115"/>
    </location>
</feature>
<evidence type="ECO:0000313" key="3">
    <source>
        <dbReference type="EMBL" id="CEK62216.1"/>
    </source>
</evidence>
<accession>A0A0B6Z2P3</accession>
<organism evidence="3">
    <name type="scientific">Arion vulgaris</name>
    <dbReference type="NCBI Taxonomy" id="1028688"/>
    <lineage>
        <taxon>Eukaryota</taxon>
        <taxon>Metazoa</taxon>
        <taxon>Spiralia</taxon>
        <taxon>Lophotrochozoa</taxon>
        <taxon>Mollusca</taxon>
        <taxon>Gastropoda</taxon>
        <taxon>Heterobranchia</taxon>
        <taxon>Euthyneura</taxon>
        <taxon>Panpulmonata</taxon>
        <taxon>Eupulmonata</taxon>
        <taxon>Stylommatophora</taxon>
        <taxon>Helicina</taxon>
        <taxon>Arionoidea</taxon>
        <taxon>Arionidae</taxon>
        <taxon>Arion</taxon>
    </lineage>
</organism>
<proteinExistence type="predicted"/>
<feature type="non-terminal residue" evidence="3">
    <location>
        <position position="1"/>
    </location>
</feature>
<dbReference type="PANTHER" id="PTHR24372:SF80">
    <property type="entry name" value="FI21465P1-RELATED"/>
    <property type="match status" value="1"/>
</dbReference>
<evidence type="ECO:0000256" key="2">
    <source>
        <dbReference type="SAM" id="Phobius"/>
    </source>
</evidence>
<dbReference type="GO" id="GO:0005886">
    <property type="term" value="C:plasma membrane"/>
    <property type="evidence" value="ECO:0007669"/>
    <property type="project" value="TreeGrafter"/>
</dbReference>
<reference evidence="3" key="1">
    <citation type="submission" date="2014-12" db="EMBL/GenBank/DDBJ databases">
        <title>Insight into the proteome of Arion vulgaris.</title>
        <authorList>
            <person name="Aradska J."/>
            <person name="Bulat T."/>
            <person name="Smidak R."/>
            <person name="Sarate P."/>
            <person name="Gangsoo J."/>
            <person name="Sialana F."/>
            <person name="Bilban M."/>
            <person name="Lubec G."/>
        </authorList>
    </citation>
    <scope>NUCLEOTIDE SEQUENCE</scope>
    <source>
        <tissue evidence="3">Skin</tissue>
    </source>
</reference>
<dbReference type="EMBL" id="HACG01015351">
    <property type="protein sequence ID" value="CEK62216.1"/>
    <property type="molecule type" value="Transcribed_RNA"/>
</dbReference>
<feature type="region of interest" description="Disordered" evidence="1">
    <location>
        <begin position="93"/>
        <end position="123"/>
    </location>
</feature>
<protein>
    <recommendedName>
        <fullName evidence="4">G-protein coupled receptors family 1 profile domain-containing protein</fullName>
    </recommendedName>
</protein>
<dbReference type="GO" id="GO:0007189">
    <property type="term" value="P:adenylate cyclase-activating G protein-coupled receptor signaling pathway"/>
    <property type="evidence" value="ECO:0007669"/>
    <property type="project" value="TreeGrafter"/>
</dbReference>
<evidence type="ECO:0000256" key="1">
    <source>
        <dbReference type="SAM" id="MobiDB-lite"/>
    </source>
</evidence>
<keyword evidence="2" id="KW-1133">Transmembrane helix</keyword>
<dbReference type="GO" id="GO:0008528">
    <property type="term" value="F:G protein-coupled peptide receptor activity"/>
    <property type="evidence" value="ECO:0007669"/>
    <property type="project" value="TreeGrafter"/>
</dbReference>
<dbReference type="PANTHER" id="PTHR24372">
    <property type="entry name" value="GLYCOPROTEIN HORMONE RECEPTOR"/>
    <property type="match status" value="1"/>
</dbReference>
<sequence>HISGDLYAWMVVFALPVNSALNPLLYTLTTNMFKKKLLSKFTVVFRTESFQSRTSTKNITLTRNVQECEMDLLKRYNTPPAQGTVTTYVSVPASTRCHENPPRHSTNGVSLSRSSGDIIPNKH</sequence>
<evidence type="ECO:0008006" key="4">
    <source>
        <dbReference type="Google" id="ProtNLM"/>
    </source>
</evidence>
<name>A0A0B6Z2P3_9EUPU</name>
<keyword evidence="2" id="KW-0472">Membrane</keyword>
<dbReference type="GO" id="GO:0009755">
    <property type="term" value="P:hormone-mediated signaling pathway"/>
    <property type="evidence" value="ECO:0007669"/>
    <property type="project" value="TreeGrafter"/>
</dbReference>
<gene>
    <name evidence="3" type="primary">ORF44541</name>
</gene>
<feature type="transmembrane region" description="Helical" evidence="2">
    <location>
        <begin position="6"/>
        <end position="28"/>
    </location>
</feature>
<keyword evidence="2" id="KW-0812">Transmembrane</keyword>
<dbReference type="SUPFAM" id="SSF81321">
    <property type="entry name" value="Family A G protein-coupled receptor-like"/>
    <property type="match status" value="1"/>
</dbReference>
<dbReference type="AlphaFoldDB" id="A0A0B6Z2P3"/>